<dbReference type="SUPFAM" id="SSF109854">
    <property type="entry name" value="DinB/YfiT-like putative metalloenzymes"/>
    <property type="match status" value="1"/>
</dbReference>
<proteinExistence type="predicted"/>
<evidence type="ECO:0000313" key="3">
    <source>
        <dbReference type="Proteomes" id="UP000199220"/>
    </source>
</evidence>
<dbReference type="Pfam" id="PF11716">
    <property type="entry name" value="MDMPI_N"/>
    <property type="match status" value="1"/>
</dbReference>
<organism evidence="2 3">
    <name type="scientific">Ruania alba</name>
    <dbReference type="NCBI Taxonomy" id="648782"/>
    <lineage>
        <taxon>Bacteria</taxon>
        <taxon>Bacillati</taxon>
        <taxon>Actinomycetota</taxon>
        <taxon>Actinomycetes</taxon>
        <taxon>Micrococcales</taxon>
        <taxon>Ruaniaceae</taxon>
        <taxon>Ruania</taxon>
    </lineage>
</organism>
<dbReference type="NCBIfam" id="TIGR03086">
    <property type="entry name" value="TIGR03086 family metal-binding protein"/>
    <property type="match status" value="1"/>
</dbReference>
<dbReference type="EMBL" id="FNTX01000002">
    <property type="protein sequence ID" value="SEE88382.1"/>
    <property type="molecule type" value="Genomic_DNA"/>
</dbReference>
<name>A0A1H5MG67_9MICO</name>
<dbReference type="AlphaFoldDB" id="A0A1H5MG67"/>
<sequence>MTTTEPATTERLALFEQAADYALATIGAISDGDLDRPTPCDPWDVRAVVLHLADVADAVIDLTRTGELALPTPRSAGTPDPVAVARERIDALRETLTTMAASGQQEDLLLGAAQGGANELAAHGWDIAVALEAGRPVPEDTASGLLALIEGRLDETARGTNFGPAVPVAATASASDRFVAYLGRRPS</sequence>
<protein>
    <submittedName>
        <fullName evidence="2">TIGR03086 family protein</fullName>
    </submittedName>
</protein>
<keyword evidence="3" id="KW-1185">Reference proteome</keyword>
<reference evidence="3" key="1">
    <citation type="submission" date="2016-10" db="EMBL/GenBank/DDBJ databases">
        <authorList>
            <person name="Varghese N."/>
            <person name="Submissions S."/>
        </authorList>
    </citation>
    <scope>NUCLEOTIDE SEQUENCE [LARGE SCALE GENOMIC DNA]</scope>
    <source>
        <strain evidence="3">DSM 21368</strain>
    </source>
</reference>
<accession>A0A1H5MG67</accession>
<dbReference type="InterPro" id="IPR017517">
    <property type="entry name" value="Maleyloyr_isom"/>
</dbReference>
<dbReference type="Gene3D" id="1.20.120.450">
    <property type="entry name" value="dinb family like domain"/>
    <property type="match status" value="1"/>
</dbReference>
<dbReference type="STRING" id="648782.SAMN04488554_3375"/>
<evidence type="ECO:0000313" key="2">
    <source>
        <dbReference type="EMBL" id="SEE88382.1"/>
    </source>
</evidence>
<feature type="domain" description="Mycothiol-dependent maleylpyruvate isomerase metal-binding" evidence="1">
    <location>
        <begin position="16"/>
        <end position="128"/>
    </location>
</feature>
<dbReference type="InterPro" id="IPR017520">
    <property type="entry name" value="CHP03086"/>
</dbReference>
<dbReference type="NCBIfam" id="TIGR03083">
    <property type="entry name" value="maleylpyruvate isomerase family mycothiol-dependent enzyme"/>
    <property type="match status" value="1"/>
</dbReference>
<dbReference type="InterPro" id="IPR034660">
    <property type="entry name" value="DinB/YfiT-like"/>
</dbReference>
<dbReference type="RefSeq" id="WP_089774179.1">
    <property type="nucleotide sequence ID" value="NZ_FNTX01000002.1"/>
</dbReference>
<gene>
    <name evidence="2" type="ORF">SAMN04488554_3375</name>
</gene>
<dbReference type="GO" id="GO:0046872">
    <property type="term" value="F:metal ion binding"/>
    <property type="evidence" value="ECO:0007669"/>
    <property type="project" value="InterPro"/>
</dbReference>
<dbReference type="Proteomes" id="UP000199220">
    <property type="component" value="Unassembled WGS sequence"/>
</dbReference>
<evidence type="ECO:0000259" key="1">
    <source>
        <dbReference type="Pfam" id="PF11716"/>
    </source>
</evidence>
<dbReference type="OrthoDB" id="5185819at2"/>
<dbReference type="InterPro" id="IPR024344">
    <property type="entry name" value="MDMPI_metal-binding"/>
</dbReference>